<dbReference type="PANTHER" id="PTHR48079:SF6">
    <property type="entry name" value="NAD(P)-BINDING DOMAIN-CONTAINING PROTEIN-RELATED"/>
    <property type="match status" value="1"/>
</dbReference>
<dbReference type="AlphaFoldDB" id="A0AAW8J7S4"/>
<dbReference type="PANTHER" id="PTHR48079">
    <property type="entry name" value="PROTEIN YEEZ"/>
    <property type="match status" value="1"/>
</dbReference>
<dbReference type="InterPro" id="IPR036291">
    <property type="entry name" value="NAD(P)-bd_dom_sf"/>
</dbReference>
<protein>
    <submittedName>
        <fullName evidence="2">NAD-dependent epimerase/dehydratase family protein</fullName>
    </submittedName>
</protein>
<proteinExistence type="predicted"/>
<dbReference type="InterPro" id="IPR001509">
    <property type="entry name" value="Epimerase_deHydtase"/>
</dbReference>
<dbReference type="GO" id="GO:0005737">
    <property type="term" value="C:cytoplasm"/>
    <property type="evidence" value="ECO:0007669"/>
    <property type="project" value="TreeGrafter"/>
</dbReference>
<organism evidence="2 3">
    <name type="scientific">Acinetobacter rudis</name>
    <dbReference type="NCBI Taxonomy" id="632955"/>
    <lineage>
        <taxon>Bacteria</taxon>
        <taxon>Pseudomonadati</taxon>
        <taxon>Pseudomonadota</taxon>
        <taxon>Gammaproteobacteria</taxon>
        <taxon>Moraxellales</taxon>
        <taxon>Moraxellaceae</taxon>
        <taxon>Acinetobacter</taxon>
    </lineage>
</organism>
<accession>A0AAW8J7S4</accession>
<dbReference type="InterPro" id="IPR051783">
    <property type="entry name" value="NAD(P)-dependent_oxidoreduct"/>
</dbReference>
<dbReference type="SUPFAM" id="SSF51735">
    <property type="entry name" value="NAD(P)-binding Rossmann-fold domains"/>
    <property type="match status" value="1"/>
</dbReference>
<feature type="domain" description="NAD-dependent epimerase/dehydratase" evidence="1">
    <location>
        <begin position="13"/>
        <end position="157"/>
    </location>
</feature>
<dbReference type="Gene3D" id="3.40.50.720">
    <property type="entry name" value="NAD(P)-binding Rossmann-like Domain"/>
    <property type="match status" value="1"/>
</dbReference>
<dbReference type="RefSeq" id="WP_308980885.1">
    <property type="nucleotide sequence ID" value="NZ_JAVIDL010000007.1"/>
</dbReference>
<name>A0AAW8J7S4_9GAMM</name>
<dbReference type="GO" id="GO:0004029">
    <property type="term" value="F:aldehyde dehydrogenase (NAD+) activity"/>
    <property type="evidence" value="ECO:0007669"/>
    <property type="project" value="TreeGrafter"/>
</dbReference>
<gene>
    <name evidence="2" type="ORF">RFH47_05420</name>
</gene>
<reference evidence="2" key="1">
    <citation type="submission" date="2023-08" db="EMBL/GenBank/DDBJ databases">
        <title>Emergence of clinically-relevant ST2 carbapenem-resistant Acinetobacter baumannii strains in hospital sewages in Zhejiang, East of China.</title>
        <authorList>
            <person name="Kaichao C."/>
            <person name="Zhang R."/>
        </authorList>
    </citation>
    <scope>NUCLEOTIDE SEQUENCE</scope>
    <source>
        <strain evidence="2">M-RB-37</strain>
    </source>
</reference>
<evidence type="ECO:0000259" key="1">
    <source>
        <dbReference type="Pfam" id="PF01370"/>
    </source>
</evidence>
<dbReference type="Proteomes" id="UP001243844">
    <property type="component" value="Unassembled WGS sequence"/>
</dbReference>
<evidence type="ECO:0000313" key="2">
    <source>
        <dbReference type="EMBL" id="MDQ8935163.1"/>
    </source>
</evidence>
<dbReference type="EMBL" id="JAVIDL010000007">
    <property type="protein sequence ID" value="MDQ8935163.1"/>
    <property type="molecule type" value="Genomic_DNA"/>
</dbReference>
<evidence type="ECO:0000313" key="3">
    <source>
        <dbReference type="Proteomes" id="UP001243844"/>
    </source>
</evidence>
<dbReference type="Pfam" id="PF01370">
    <property type="entry name" value="Epimerase"/>
    <property type="match status" value="1"/>
</dbReference>
<sequence length="269" mass="30506">MHILFIGYGKTSQHVAKHLIGHGHQISTISRSPKVADGANHLIQDIHSLDLSELSPIDVVYILLSPENSSVEAYQDCFLDSIPAMRKALALHPIQRIIIVSSTRVYGEHQGETINDETVIIPNDAQGQILLKMEQAWQMAYPMQSIIVRPSGIYGRSIQRMCKLAERTHSYPNIHWTNRIHINDLAVFLAYLLHVEPHAASYIVSNQQPMPLHLTLQWFQQQLSLPQLNLESEVCTGKRIYATRLQQSGFQLKHIDCFADYKVALDELS</sequence>
<comment type="caution">
    <text evidence="2">The sequence shown here is derived from an EMBL/GenBank/DDBJ whole genome shotgun (WGS) entry which is preliminary data.</text>
</comment>